<dbReference type="AlphaFoldDB" id="A0A7C9L782"/>
<dbReference type="EMBL" id="VENJ01000006">
    <property type="protein sequence ID" value="MTJ04015.1"/>
    <property type="molecule type" value="Genomic_DNA"/>
</dbReference>
<reference evidence="1 2" key="1">
    <citation type="submission" date="2019-06" db="EMBL/GenBank/DDBJ databases">
        <title>Enrichment of Autotrophic Halophilic Microorganisms from Red Sea Brine Pool Using Microbial Electrosynthesis System.</title>
        <authorList>
            <person name="Alqahtani M.F."/>
            <person name="Bajracharya S."/>
            <person name="Katuri K.P."/>
            <person name="Ali M."/>
            <person name="Saikaly P.E."/>
        </authorList>
    </citation>
    <scope>NUCLEOTIDE SEQUENCE [LARGE SCALE GENOMIC DNA]</scope>
    <source>
        <strain evidence="1">MES6</strain>
    </source>
</reference>
<accession>A0A7C9L782</accession>
<comment type="caution">
    <text evidence="1">The sequence shown here is derived from an EMBL/GenBank/DDBJ whole genome shotgun (WGS) entry which is preliminary data.</text>
</comment>
<sequence length="61" mass="6841">MSGKSDTYALGVLTAVFAINQLDRNILAITLDQIGTEFALILRHEHLPFPKPGRLMEMSRE</sequence>
<protein>
    <submittedName>
        <fullName evidence="1">Uncharacterized protein</fullName>
    </submittedName>
</protein>
<proteinExistence type="predicted"/>
<name>A0A7C9L782_9RHOB</name>
<evidence type="ECO:0000313" key="1">
    <source>
        <dbReference type="EMBL" id="MTJ04015.1"/>
    </source>
</evidence>
<organism evidence="1 2">
    <name type="scientific">Sediminimonas qiaohouensis</name>
    <dbReference type="NCBI Taxonomy" id="552061"/>
    <lineage>
        <taxon>Bacteria</taxon>
        <taxon>Pseudomonadati</taxon>
        <taxon>Pseudomonadota</taxon>
        <taxon>Alphaproteobacteria</taxon>
        <taxon>Rhodobacterales</taxon>
        <taxon>Roseobacteraceae</taxon>
        <taxon>Sediminimonas</taxon>
    </lineage>
</organism>
<evidence type="ECO:0000313" key="2">
    <source>
        <dbReference type="Proteomes" id="UP000483078"/>
    </source>
</evidence>
<gene>
    <name evidence="1" type="ORF">FH759_04875</name>
</gene>
<dbReference type="Proteomes" id="UP000483078">
    <property type="component" value="Unassembled WGS sequence"/>
</dbReference>